<dbReference type="InterPro" id="IPR009739">
    <property type="entry name" value="LprI-like_N"/>
</dbReference>
<evidence type="ECO:0000313" key="3">
    <source>
        <dbReference type="Proteomes" id="UP000829455"/>
    </source>
</evidence>
<feature type="domain" description="Lysozyme inhibitor LprI-like N-terminal" evidence="1">
    <location>
        <begin position="45"/>
        <end position="125"/>
    </location>
</feature>
<accession>A0ABY3Y654</accession>
<keyword evidence="3" id="KW-1185">Reference proteome</keyword>
<dbReference type="Proteomes" id="UP000829455">
    <property type="component" value="Chromosome"/>
</dbReference>
<dbReference type="EMBL" id="CP094241">
    <property type="protein sequence ID" value="UNV84795.1"/>
    <property type="molecule type" value="Genomic_DNA"/>
</dbReference>
<gene>
    <name evidence="2" type="ORF">MON40_12455</name>
</gene>
<protein>
    <submittedName>
        <fullName evidence="2">Lysozyme inhibitor LprI family protein</fullName>
    </submittedName>
</protein>
<sequence length="155" mass="18037">MIALNNRALFITICLAPTFTLGDLPETVIDKDALNKPCHVNSIIQEDILVCFSKSYLLAQKELNNNYSIAQKQKNVNIRNYLIHQQRQWNKNKFDKCLILPEKEVGREGIFEYLQCATDAILKRNSYLKEIYVCGNEPCQFEEPYFFQTIGHDKD</sequence>
<reference evidence="2 3" key="1">
    <citation type="submission" date="2022-03" db="EMBL/GenBank/DDBJ databases">
        <title>Genome sequencing of Neisseria macacae.</title>
        <authorList>
            <person name="Baek M.-G."/>
        </authorList>
    </citation>
    <scope>NUCLEOTIDE SEQUENCE [LARGE SCALE GENOMIC DNA]</scope>
    <source>
        <strain evidence="2 3">ATCC 33926</strain>
    </source>
</reference>
<name>A0ABY3Y654_9NEIS</name>
<dbReference type="Gene3D" id="1.20.1270.180">
    <property type="match status" value="1"/>
</dbReference>
<evidence type="ECO:0000313" key="2">
    <source>
        <dbReference type="EMBL" id="UNV84795.1"/>
    </source>
</evidence>
<evidence type="ECO:0000259" key="1">
    <source>
        <dbReference type="Pfam" id="PF07007"/>
    </source>
</evidence>
<organism evidence="2 3">
    <name type="scientific">Neisseria macacae ATCC 33926</name>
    <dbReference type="NCBI Taxonomy" id="997348"/>
    <lineage>
        <taxon>Bacteria</taxon>
        <taxon>Pseudomonadati</taxon>
        <taxon>Pseudomonadota</taxon>
        <taxon>Betaproteobacteria</taxon>
        <taxon>Neisseriales</taxon>
        <taxon>Neisseriaceae</taxon>
        <taxon>Neisseria</taxon>
    </lineage>
</organism>
<dbReference type="Pfam" id="PF07007">
    <property type="entry name" value="LprI"/>
    <property type="match status" value="1"/>
</dbReference>
<dbReference type="RefSeq" id="WP_242925927.1">
    <property type="nucleotide sequence ID" value="NZ_CP094241.1"/>
</dbReference>
<proteinExistence type="predicted"/>